<gene>
    <name evidence="3" type="ORF">PVP01_0737900</name>
    <name evidence="2" type="ORF">PVT01_000088300</name>
</gene>
<dbReference type="EMBL" id="FLYH01000299">
    <property type="protein sequence ID" value="SCA83697.1"/>
    <property type="molecule type" value="Genomic_DNA"/>
</dbReference>
<evidence type="ECO:0000313" key="2">
    <source>
        <dbReference type="EMBL" id="SCA83697.1"/>
    </source>
</evidence>
<keyword evidence="1" id="KW-0472">Membrane</keyword>
<evidence type="ECO:0000256" key="1">
    <source>
        <dbReference type="SAM" id="Phobius"/>
    </source>
</evidence>
<name>A0A1G4EAQ8_PLAVI</name>
<evidence type="ECO:0000313" key="4">
    <source>
        <dbReference type="Proteomes" id="UP000196402"/>
    </source>
</evidence>
<evidence type="ECO:0000313" key="3">
    <source>
        <dbReference type="EMBL" id="VUZ95033.1"/>
    </source>
</evidence>
<dbReference type="AlphaFoldDB" id="A0A1G4EAQ8"/>
<dbReference type="VEuPathDB" id="PlasmoDB:PVX_042690"/>
<dbReference type="Proteomes" id="UP000196402">
    <property type="component" value="Unassembled WGS sequence"/>
</dbReference>
<keyword evidence="1" id="KW-0812">Transmembrane</keyword>
<dbReference type="EMBL" id="LT635618">
    <property type="protein sequence ID" value="VUZ95033.1"/>
    <property type="molecule type" value="Genomic_DNA"/>
</dbReference>
<protein>
    <submittedName>
        <fullName evidence="2">VIR protein</fullName>
    </submittedName>
</protein>
<proteinExistence type="predicted"/>
<organism evidence="2 4">
    <name type="scientific">Plasmodium vivax</name>
    <name type="common">malaria parasite P. vivax</name>
    <dbReference type="NCBI Taxonomy" id="5855"/>
    <lineage>
        <taxon>Eukaryota</taxon>
        <taxon>Sar</taxon>
        <taxon>Alveolata</taxon>
        <taxon>Apicomplexa</taxon>
        <taxon>Aconoidasida</taxon>
        <taxon>Haemosporida</taxon>
        <taxon>Plasmodiidae</taxon>
        <taxon>Plasmodium</taxon>
        <taxon>Plasmodium (Plasmodium)</taxon>
    </lineage>
</organism>
<dbReference type="Pfam" id="PF05795">
    <property type="entry name" value="Plasmodium_Vir"/>
    <property type="match status" value="1"/>
</dbReference>
<dbReference type="VEuPathDB" id="PlasmoDB:PVPAM_080006700"/>
<dbReference type="VEuPathDB" id="PlasmoDB:PVP01_0737900"/>
<dbReference type="VEuPathDB" id="PlasmoDB:PVW1_050006900"/>
<feature type="transmembrane region" description="Helical" evidence="1">
    <location>
        <begin position="243"/>
        <end position="263"/>
    </location>
</feature>
<keyword evidence="1" id="KW-1133">Transmembrane helix</keyword>
<dbReference type="Proteomes" id="UP000220605">
    <property type="component" value="Chromosome 7"/>
</dbReference>
<evidence type="ECO:0000313" key="5">
    <source>
        <dbReference type="Proteomes" id="UP000220605"/>
    </source>
</evidence>
<sequence length="316" mass="36377">MSCSEKIEDHSYDFFDNINDYMKDGNSVEDTVISAQASTGCVSFANFLAKRLGSFENAKNICELFTKLYNYLPSLKENRTGDMNYKKDWALLNYLLNVKLNGYKIKGNICVSHFDNYIESYCSDMFGYGGYKLDYLYDIKEDELNKMNILFSLYENYSKLNAIKNTNPEQNKEVSTLSTACCADYIKVSYLCNGEYKKNNLKFCDKLNTFISKHDALYTEVVARDPKYSDYFIKLEECPNNKIITTAVTGTVVGLIPLLGVLYKFTPMGQMFRPKTGILNNISNNDEEMIKMSLMEQENEPLKFQQGTYNIKYQSL</sequence>
<reference evidence="4 5" key="1">
    <citation type="submission" date="2016-07" db="EMBL/GenBank/DDBJ databases">
        <authorList>
            <consortium name="Pathogen Informatics"/>
        </authorList>
    </citation>
    <scope>NUCLEOTIDE SEQUENCE [LARGE SCALE GENOMIC DNA]</scope>
</reference>
<accession>A0A1G4EAQ8</accession>
<dbReference type="InterPro" id="IPR008780">
    <property type="entry name" value="Plasmodium_Vir"/>
</dbReference>